<dbReference type="Proteomes" id="UP001056436">
    <property type="component" value="Unassembled WGS sequence"/>
</dbReference>
<evidence type="ECO:0000313" key="3">
    <source>
        <dbReference type="Proteomes" id="UP001056436"/>
    </source>
</evidence>
<keyword evidence="3" id="KW-1185">Reference proteome</keyword>
<dbReference type="OrthoDB" id="4849367at2759"/>
<name>A0A9P9X7M5_9PEZI</name>
<reference evidence="2" key="1">
    <citation type="submission" date="2019-01" db="EMBL/GenBank/DDBJ databases">
        <title>Colletotrichum abscissum LGMF1257.</title>
        <authorList>
            <person name="Baroncelli R."/>
        </authorList>
    </citation>
    <scope>NUCLEOTIDE SEQUENCE</scope>
    <source>
        <strain evidence="2">Ca142</strain>
    </source>
</reference>
<proteinExistence type="predicted"/>
<sequence>MQRSNLAHHSQIQPQPRRPAACHIDPVIDSRLSVSVESGVAQLRRLACYHPRYPGPALALESMRCSPRKPSVDRLG</sequence>
<feature type="compositionally biased region" description="Polar residues" evidence="1">
    <location>
        <begin position="1"/>
        <end position="14"/>
    </location>
</feature>
<organism evidence="2 3">
    <name type="scientific">Colletotrichum abscissum</name>
    <dbReference type="NCBI Taxonomy" id="1671311"/>
    <lineage>
        <taxon>Eukaryota</taxon>
        <taxon>Fungi</taxon>
        <taxon>Dikarya</taxon>
        <taxon>Ascomycota</taxon>
        <taxon>Pezizomycotina</taxon>
        <taxon>Sordariomycetes</taxon>
        <taxon>Hypocreomycetidae</taxon>
        <taxon>Glomerellales</taxon>
        <taxon>Glomerellaceae</taxon>
        <taxon>Colletotrichum</taxon>
        <taxon>Colletotrichum acutatum species complex</taxon>
    </lineage>
</organism>
<accession>A0A9P9X7M5</accession>
<comment type="caution">
    <text evidence="2">The sequence shown here is derived from an EMBL/GenBank/DDBJ whole genome shotgun (WGS) entry which is preliminary data.</text>
</comment>
<dbReference type="AlphaFoldDB" id="A0A9P9X7M5"/>
<dbReference type="EMBL" id="SDAQ01000086">
    <property type="protein sequence ID" value="KAI3541194.1"/>
    <property type="molecule type" value="Genomic_DNA"/>
</dbReference>
<evidence type="ECO:0000256" key="1">
    <source>
        <dbReference type="SAM" id="MobiDB-lite"/>
    </source>
</evidence>
<gene>
    <name evidence="2" type="ORF">CABS02_10870</name>
</gene>
<feature type="region of interest" description="Disordered" evidence="1">
    <location>
        <begin position="1"/>
        <end position="20"/>
    </location>
</feature>
<protein>
    <submittedName>
        <fullName evidence="2">Uncharacterized protein</fullName>
    </submittedName>
</protein>
<evidence type="ECO:0000313" key="2">
    <source>
        <dbReference type="EMBL" id="KAI3541194.1"/>
    </source>
</evidence>